<dbReference type="EMBL" id="GBXM01047713">
    <property type="protein sequence ID" value="JAH60864.1"/>
    <property type="molecule type" value="Transcribed_RNA"/>
</dbReference>
<accession>A0A0E9U4N7</accession>
<reference evidence="1" key="1">
    <citation type="submission" date="2014-11" db="EMBL/GenBank/DDBJ databases">
        <authorList>
            <person name="Amaro Gonzalez C."/>
        </authorList>
    </citation>
    <scope>NUCLEOTIDE SEQUENCE</scope>
</reference>
<dbReference type="AlphaFoldDB" id="A0A0E9U4N7"/>
<sequence>MSRSLVMGAVWMRCAGVKESLTGGQREKCDVI</sequence>
<proteinExistence type="predicted"/>
<name>A0A0E9U4N7_ANGAN</name>
<organism evidence="1">
    <name type="scientific">Anguilla anguilla</name>
    <name type="common">European freshwater eel</name>
    <name type="synonym">Muraena anguilla</name>
    <dbReference type="NCBI Taxonomy" id="7936"/>
    <lineage>
        <taxon>Eukaryota</taxon>
        <taxon>Metazoa</taxon>
        <taxon>Chordata</taxon>
        <taxon>Craniata</taxon>
        <taxon>Vertebrata</taxon>
        <taxon>Euteleostomi</taxon>
        <taxon>Actinopterygii</taxon>
        <taxon>Neopterygii</taxon>
        <taxon>Teleostei</taxon>
        <taxon>Anguilliformes</taxon>
        <taxon>Anguillidae</taxon>
        <taxon>Anguilla</taxon>
    </lineage>
</organism>
<protein>
    <submittedName>
        <fullName evidence="1">Uncharacterized protein</fullName>
    </submittedName>
</protein>
<reference evidence="1" key="2">
    <citation type="journal article" date="2015" name="Fish Shellfish Immunol.">
        <title>Early steps in the European eel (Anguilla anguilla)-Vibrio vulnificus interaction in the gills: Role of the RtxA13 toxin.</title>
        <authorList>
            <person name="Callol A."/>
            <person name="Pajuelo D."/>
            <person name="Ebbesson L."/>
            <person name="Teles M."/>
            <person name="MacKenzie S."/>
            <person name="Amaro C."/>
        </authorList>
    </citation>
    <scope>NUCLEOTIDE SEQUENCE</scope>
</reference>
<evidence type="ECO:0000313" key="1">
    <source>
        <dbReference type="EMBL" id="JAH60864.1"/>
    </source>
</evidence>